<dbReference type="SUPFAM" id="SSF82199">
    <property type="entry name" value="SET domain"/>
    <property type="match status" value="1"/>
</dbReference>
<dbReference type="EMBL" id="JAVRRL010000051">
    <property type="protein sequence ID" value="KAK5110268.1"/>
    <property type="molecule type" value="Genomic_DNA"/>
</dbReference>
<proteinExistence type="predicted"/>
<dbReference type="InterPro" id="IPR046341">
    <property type="entry name" value="SET_dom_sf"/>
</dbReference>
<dbReference type="CDD" id="cd20071">
    <property type="entry name" value="SET_SMYD"/>
    <property type="match status" value="1"/>
</dbReference>
<comment type="caution">
    <text evidence="2">The sequence shown here is derived from an EMBL/GenBank/DDBJ whole genome shotgun (WGS) entry which is preliminary data.</text>
</comment>
<dbReference type="GO" id="GO:0005634">
    <property type="term" value="C:nucleus"/>
    <property type="evidence" value="ECO:0007669"/>
    <property type="project" value="TreeGrafter"/>
</dbReference>
<dbReference type="PROSITE" id="PS50280">
    <property type="entry name" value="SET"/>
    <property type="match status" value="1"/>
</dbReference>
<protein>
    <recommendedName>
        <fullName evidence="1">SET domain-containing protein</fullName>
    </recommendedName>
</protein>
<dbReference type="PANTHER" id="PTHR12197:SF273">
    <property type="entry name" value="MYND-TYPE ZINC FINGER PROTEIN SAMB"/>
    <property type="match status" value="1"/>
</dbReference>
<dbReference type="Gene3D" id="2.170.270.10">
    <property type="entry name" value="SET domain"/>
    <property type="match status" value="1"/>
</dbReference>
<sequence length="693" mass="78108">MEAYQKSVQDVDTALARLNATLGSYKLGANNARSSRGCSPEATFSASKKVPAASGEASGTRFATPVLPHERLEQLLKPFGSTTETLVELEQEDNSSIWKEVLELRYTPLERGEVSPLRAIQKGDLPEWLSYIHYIQNKYIPKYPYLVTIRLLLSRRYLQAGYPDLAAGEAYRALLLCDAVQDASDEYHEQASSQLRNVIQQIPLVQRISMLKGELVGDTGAPYREPDDDMDVEVDVWVREQYQPWAYRLLALGLLRCGCQKSGHFFARQAVTDKGYEDRWLEQCFADEQTDETIAKYHKEPLKDWPDKGYVRREIYPWNNWEPDRLGDLSALNEQMAEVAPKLELRAVELPALTNAVSSNIVTQLGVFAKEDIKAGEVVLDENTMLTANNKLQDALCDACNADLPTIGSENFLQAVECPECQVVFCSQECFERAEQSYHQAVCGADLDALSRDVPPAKAADALYALLLLRAMAMAETQDCHPLELNEVKYIWGDFHGLTPTERFQPPACHWEKREPNDIVSHGGIPQTLPFSFEHNIKLPLQMLEKMDINIFTEQKYDLWVINTLYAKFRGTASARLSGLGGRAIRGPEVTAVHPMWCLANHSCDPNVRWEWGGSIKFWARQERIGWRGKEGQATGDGIKKGEEILNHYCDVDLPVKERREWARGSLGGDCMCERCVFEAGEGEQGFEAEAKQ</sequence>
<dbReference type="Proteomes" id="UP001310890">
    <property type="component" value="Unassembled WGS sequence"/>
</dbReference>
<evidence type="ECO:0000313" key="2">
    <source>
        <dbReference type="EMBL" id="KAK5110268.1"/>
    </source>
</evidence>
<reference evidence="2" key="1">
    <citation type="submission" date="2023-08" db="EMBL/GenBank/DDBJ databases">
        <title>Black Yeasts Isolated from many extreme environments.</title>
        <authorList>
            <person name="Coleine C."/>
            <person name="Stajich J.E."/>
            <person name="Selbmann L."/>
        </authorList>
    </citation>
    <scope>NUCLEOTIDE SEQUENCE</scope>
    <source>
        <strain evidence="2">CCFEE 5401</strain>
    </source>
</reference>
<name>A0AAN7YEU7_9PEZI</name>
<dbReference type="InterPro" id="IPR001214">
    <property type="entry name" value="SET_dom"/>
</dbReference>
<organism evidence="2 3">
    <name type="scientific">Meristemomyces frigidus</name>
    <dbReference type="NCBI Taxonomy" id="1508187"/>
    <lineage>
        <taxon>Eukaryota</taxon>
        <taxon>Fungi</taxon>
        <taxon>Dikarya</taxon>
        <taxon>Ascomycota</taxon>
        <taxon>Pezizomycotina</taxon>
        <taxon>Dothideomycetes</taxon>
        <taxon>Dothideomycetidae</taxon>
        <taxon>Mycosphaerellales</taxon>
        <taxon>Teratosphaeriaceae</taxon>
        <taxon>Meristemomyces</taxon>
    </lineage>
</organism>
<evidence type="ECO:0000259" key="1">
    <source>
        <dbReference type="PROSITE" id="PS50280"/>
    </source>
</evidence>
<dbReference type="AlphaFoldDB" id="A0AAN7YEU7"/>
<feature type="domain" description="SET" evidence="1">
    <location>
        <begin position="341"/>
        <end position="650"/>
    </location>
</feature>
<accession>A0AAN7YEU7</accession>
<dbReference type="PANTHER" id="PTHR12197">
    <property type="entry name" value="HISTONE-LYSINE N-METHYLTRANSFERASE SMYD"/>
    <property type="match status" value="1"/>
</dbReference>
<dbReference type="Pfam" id="PF00856">
    <property type="entry name" value="SET"/>
    <property type="match status" value="1"/>
</dbReference>
<gene>
    <name evidence="2" type="ORF">LTR62_006121</name>
</gene>
<evidence type="ECO:0000313" key="3">
    <source>
        <dbReference type="Proteomes" id="UP001310890"/>
    </source>
</evidence>
<dbReference type="InterPro" id="IPR050869">
    <property type="entry name" value="H3K4_H4K5_MeTrfase"/>
</dbReference>